<gene>
    <name evidence="6" type="ORF">CANTADRAFT_47965</name>
</gene>
<evidence type="ECO:0000313" key="7">
    <source>
        <dbReference type="Proteomes" id="UP000094285"/>
    </source>
</evidence>
<name>A0A1E4SMP3_9ASCO</name>
<accession>A0A1E4SMP3</accession>
<keyword evidence="6" id="KW-0808">Transferase</keyword>
<dbReference type="RefSeq" id="XP_020065915.1">
    <property type="nucleotide sequence ID" value="XM_020209530.1"/>
</dbReference>
<feature type="transmembrane region" description="Helical" evidence="5">
    <location>
        <begin position="12"/>
        <end position="31"/>
    </location>
</feature>
<dbReference type="OrthoDB" id="19344at2759"/>
<reference evidence="7" key="1">
    <citation type="submission" date="2016-05" db="EMBL/GenBank/DDBJ databases">
        <title>Comparative genomics of biotechnologically important yeasts.</title>
        <authorList>
            <consortium name="DOE Joint Genome Institute"/>
            <person name="Riley R."/>
            <person name="Haridas S."/>
            <person name="Wolfe K.H."/>
            <person name="Lopes M.R."/>
            <person name="Hittinger C.T."/>
            <person name="Goker M."/>
            <person name="Salamov A."/>
            <person name="Wisecaver J."/>
            <person name="Long T.M."/>
            <person name="Aerts A.L."/>
            <person name="Barry K."/>
            <person name="Choi C."/>
            <person name="Clum A."/>
            <person name="Coughlan A.Y."/>
            <person name="Deshpande S."/>
            <person name="Douglass A.P."/>
            <person name="Hanson S.J."/>
            <person name="Klenk H.-P."/>
            <person name="Labutti K."/>
            <person name="Lapidus A."/>
            <person name="Lindquist E."/>
            <person name="Lipzen A."/>
            <person name="Meier-Kolthoff J.P."/>
            <person name="Ohm R.A."/>
            <person name="Otillar R.P."/>
            <person name="Pangilinan J."/>
            <person name="Peng Y."/>
            <person name="Rokas A."/>
            <person name="Rosa C.A."/>
            <person name="Scheuner C."/>
            <person name="Sibirny A.A."/>
            <person name="Slot J.C."/>
            <person name="Stielow J.B."/>
            <person name="Sun H."/>
            <person name="Kurtzman C.P."/>
            <person name="Blackwell M."/>
            <person name="Grigoriev I.V."/>
            <person name="Jeffries T.W."/>
        </authorList>
    </citation>
    <scope>NUCLEOTIDE SEQUENCE [LARGE SCALE GENOMIC DNA]</scope>
    <source>
        <strain evidence="7">NRRL Y-17324</strain>
    </source>
</reference>
<protein>
    <submittedName>
        <fullName evidence="6">Mannosyltransferase</fullName>
    </submittedName>
</protein>
<sequence>MSKDQCGVFEDASVVHFATLVMMTFAIFLSYVPQYRRIYLKKTSEGLSASFLFLGSASSILTVTNIILVSSKARGCCSSLSVFDCLNSQLSLLQIGTQCVCAVLILVVVLVITKDSIKQDKEEYARIVNVGNVVALHGLLSVVQIVVGLHTSYLYPIANANGLLSTALTMVKYVPQIYTTYKLKHPGTLSVGMMCIQTPGGFILTADLFFTKGSHWSSWVSYFTAASFQGALLTLCIYYEYFKNHGLDAELGERRALERIVEENVGAEEPLLAEGE</sequence>
<keyword evidence="3 5" id="KW-1133">Transmembrane helix</keyword>
<comment type="subcellular location">
    <subcellularLocation>
        <location evidence="1">Membrane</location>
        <topology evidence="1">Multi-pass membrane protein</topology>
    </subcellularLocation>
</comment>
<dbReference type="GO" id="GO:0016020">
    <property type="term" value="C:membrane"/>
    <property type="evidence" value="ECO:0007669"/>
    <property type="project" value="UniProtKB-SubCell"/>
</dbReference>
<dbReference type="Proteomes" id="UP000094285">
    <property type="component" value="Unassembled WGS sequence"/>
</dbReference>
<evidence type="ECO:0000256" key="2">
    <source>
        <dbReference type="ARBA" id="ARBA00022692"/>
    </source>
</evidence>
<organism evidence="6 7">
    <name type="scientific">Suhomyces tanzawaensis NRRL Y-17324</name>
    <dbReference type="NCBI Taxonomy" id="984487"/>
    <lineage>
        <taxon>Eukaryota</taxon>
        <taxon>Fungi</taxon>
        <taxon>Dikarya</taxon>
        <taxon>Ascomycota</taxon>
        <taxon>Saccharomycotina</taxon>
        <taxon>Pichiomycetes</taxon>
        <taxon>Debaryomycetaceae</taxon>
        <taxon>Suhomyces</taxon>
    </lineage>
</organism>
<keyword evidence="4 5" id="KW-0472">Membrane</keyword>
<dbReference type="AlphaFoldDB" id="A0A1E4SMP3"/>
<evidence type="ECO:0000256" key="5">
    <source>
        <dbReference type="SAM" id="Phobius"/>
    </source>
</evidence>
<feature type="transmembrane region" description="Helical" evidence="5">
    <location>
        <begin position="216"/>
        <end position="239"/>
    </location>
</feature>
<feature type="transmembrane region" description="Helical" evidence="5">
    <location>
        <begin position="51"/>
        <end position="71"/>
    </location>
</feature>
<evidence type="ECO:0000256" key="3">
    <source>
        <dbReference type="ARBA" id="ARBA00022989"/>
    </source>
</evidence>
<dbReference type="GO" id="GO:0016757">
    <property type="term" value="F:glycosyltransferase activity"/>
    <property type="evidence" value="ECO:0007669"/>
    <property type="project" value="UniProtKB-KW"/>
</dbReference>
<keyword evidence="2 5" id="KW-0812">Transmembrane</keyword>
<keyword evidence="7" id="KW-1185">Reference proteome</keyword>
<evidence type="ECO:0000256" key="1">
    <source>
        <dbReference type="ARBA" id="ARBA00004141"/>
    </source>
</evidence>
<dbReference type="SMART" id="SM00679">
    <property type="entry name" value="CTNS"/>
    <property type="match status" value="2"/>
</dbReference>
<dbReference type="Pfam" id="PF04193">
    <property type="entry name" value="PQ-loop"/>
    <property type="match status" value="2"/>
</dbReference>
<feature type="transmembrane region" description="Helical" evidence="5">
    <location>
        <begin position="153"/>
        <end position="175"/>
    </location>
</feature>
<feature type="transmembrane region" description="Helical" evidence="5">
    <location>
        <begin position="187"/>
        <end position="210"/>
    </location>
</feature>
<dbReference type="PANTHER" id="PTHR16201">
    <property type="entry name" value="SEVEN TRANSMEMBRANE PROTEIN 1-RELATED"/>
    <property type="match status" value="1"/>
</dbReference>
<dbReference type="InterPro" id="IPR006603">
    <property type="entry name" value="PQ-loop_rpt"/>
</dbReference>
<proteinExistence type="predicted"/>
<keyword evidence="6" id="KW-0328">Glycosyltransferase</keyword>
<dbReference type="InterPro" id="IPR051415">
    <property type="entry name" value="LAAT-1"/>
</dbReference>
<dbReference type="PANTHER" id="PTHR16201:SF11">
    <property type="entry name" value="PQ-LOOP REPEAT-CONTAINING PROTEIN"/>
    <property type="match status" value="1"/>
</dbReference>
<evidence type="ECO:0000313" key="6">
    <source>
        <dbReference type="EMBL" id="ODV80793.1"/>
    </source>
</evidence>
<dbReference type="GeneID" id="30983666"/>
<evidence type="ECO:0000256" key="4">
    <source>
        <dbReference type="ARBA" id="ARBA00023136"/>
    </source>
</evidence>
<dbReference type="Gene3D" id="1.20.1280.290">
    <property type="match status" value="2"/>
</dbReference>
<dbReference type="EMBL" id="KV453910">
    <property type="protein sequence ID" value="ODV80793.1"/>
    <property type="molecule type" value="Genomic_DNA"/>
</dbReference>
<feature type="transmembrane region" description="Helical" evidence="5">
    <location>
        <begin position="124"/>
        <end position="147"/>
    </location>
</feature>
<feature type="transmembrane region" description="Helical" evidence="5">
    <location>
        <begin position="91"/>
        <end position="112"/>
    </location>
</feature>